<gene>
    <name evidence="8" type="ORF">NS184_15255</name>
</gene>
<feature type="transmembrane region" description="Helical" evidence="7">
    <location>
        <begin position="26"/>
        <end position="51"/>
    </location>
</feature>
<dbReference type="InterPro" id="IPR002293">
    <property type="entry name" value="AA/rel_permease1"/>
</dbReference>
<evidence type="ECO:0000256" key="3">
    <source>
        <dbReference type="ARBA" id="ARBA00022692"/>
    </source>
</evidence>
<dbReference type="PIRSF" id="PIRSF006060">
    <property type="entry name" value="AA_transporter"/>
    <property type="match status" value="1"/>
</dbReference>
<dbReference type="GO" id="GO:0022857">
    <property type="term" value="F:transmembrane transporter activity"/>
    <property type="evidence" value="ECO:0007669"/>
    <property type="project" value="InterPro"/>
</dbReference>
<feature type="transmembrane region" description="Helical" evidence="7">
    <location>
        <begin position="445"/>
        <end position="462"/>
    </location>
</feature>
<dbReference type="RefSeq" id="WP_058726942.1">
    <property type="nucleotide sequence ID" value="NZ_LDQC01000098.1"/>
</dbReference>
<evidence type="ECO:0000256" key="5">
    <source>
        <dbReference type="ARBA" id="ARBA00023136"/>
    </source>
</evidence>
<dbReference type="Gene3D" id="1.20.1740.10">
    <property type="entry name" value="Amino acid/polyamine transporter I"/>
    <property type="match status" value="1"/>
</dbReference>
<reference evidence="8 9" key="1">
    <citation type="journal article" date="2016" name="Front. Microbiol.">
        <title>Genomic Resource of Rice Seed Associated Bacteria.</title>
        <authorList>
            <person name="Midha S."/>
            <person name="Bansal K."/>
            <person name="Sharma S."/>
            <person name="Kumar N."/>
            <person name="Patil P.P."/>
            <person name="Chaudhry V."/>
            <person name="Patil P.B."/>
        </authorList>
    </citation>
    <scope>NUCLEOTIDE SEQUENCE [LARGE SCALE GENOMIC DNA]</scope>
    <source>
        <strain evidence="8 9">NS184</strain>
    </source>
</reference>
<keyword evidence="3 7" id="KW-0812">Transmembrane</keyword>
<feature type="transmembrane region" description="Helical" evidence="7">
    <location>
        <begin position="57"/>
        <end position="74"/>
    </location>
</feature>
<feature type="transmembrane region" description="Helical" evidence="7">
    <location>
        <begin position="416"/>
        <end position="433"/>
    </location>
</feature>
<feature type="transmembrane region" description="Helical" evidence="7">
    <location>
        <begin position="86"/>
        <end position="113"/>
    </location>
</feature>
<feature type="transmembrane region" description="Helical" evidence="7">
    <location>
        <begin position="249"/>
        <end position="270"/>
    </location>
</feature>
<sequence length="508" mass="52806">MTTEHHPTPADTATSGLKRELKVADAAAFSVGLIGPVGVMALLGAGAAGILGRGATWAFVFALVAVSLVAYGFVKLSRHIAHTGSVYATVGLTLGARAGFVAGWALFFAYVTIGAGSGIEISLFVTQLLNDVGIAVQPDWIWITIVALAVVVLLGRREVHVITRSLLYAELIGAVLVTILNVVVLVRLGVGAAPAGRHLSWEFLELPSGTDVSLIAGAAVFGFLAFAGFEGAATLGEETSNPKRDIPKALKIAIVVVGAFYLLSIVAQSLGYGTSAAGVKQFAGSAAPYGDLARTYVGSWLADLLTLAAVVSLFAIFLGTLSGASRVLFALSRDTGIARPIAKLSRQGSPVNALSVVAVVVVLVVIGERLTGAAVLDATYWALTVGTIALLVAYVLATVGAVRFLFFSHRTDTPKWQIVVPVLALALVLYTIYKNAVGLEAPYSWFPYIVAAWLLIGLAITFRRGLVGRVGAALAASTGDGREAPPAVVDGTARRQAHTPQPDEDVVR</sequence>
<evidence type="ECO:0000256" key="2">
    <source>
        <dbReference type="ARBA" id="ARBA00022475"/>
    </source>
</evidence>
<evidence type="ECO:0000313" key="8">
    <source>
        <dbReference type="EMBL" id="KTR02741.1"/>
    </source>
</evidence>
<evidence type="ECO:0000256" key="6">
    <source>
        <dbReference type="SAM" id="MobiDB-lite"/>
    </source>
</evidence>
<organism evidence="8 9">
    <name type="scientific">Curtobacterium luteum</name>
    <dbReference type="NCBI Taxonomy" id="33881"/>
    <lineage>
        <taxon>Bacteria</taxon>
        <taxon>Bacillati</taxon>
        <taxon>Actinomycetota</taxon>
        <taxon>Actinomycetes</taxon>
        <taxon>Micrococcales</taxon>
        <taxon>Microbacteriaceae</taxon>
        <taxon>Curtobacterium</taxon>
    </lineage>
</organism>
<dbReference type="OrthoDB" id="9762947at2"/>
<feature type="transmembrane region" description="Helical" evidence="7">
    <location>
        <begin position="350"/>
        <end position="367"/>
    </location>
</feature>
<dbReference type="EMBL" id="LDQC01000098">
    <property type="protein sequence ID" value="KTR02741.1"/>
    <property type="molecule type" value="Genomic_DNA"/>
</dbReference>
<comment type="caution">
    <text evidence="8">The sequence shown here is derived from an EMBL/GenBank/DDBJ whole genome shotgun (WGS) entry which is preliminary data.</text>
</comment>
<protein>
    <recommendedName>
        <fullName evidence="10">Amino acid permease</fullName>
    </recommendedName>
</protein>
<comment type="subcellular location">
    <subcellularLocation>
        <location evidence="1">Cell membrane</location>
        <topology evidence="1">Multi-pass membrane protein</topology>
    </subcellularLocation>
</comment>
<dbReference type="Proteomes" id="UP000078252">
    <property type="component" value="Unassembled WGS sequence"/>
</dbReference>
<feature type="region of interest" description="Disordered" evidence="6">
    <location>
        <begin position="477"/>
        <end position="508"/>
    </location>
</feature>
<feature type="transmembrane region" description="Helical" evidence="7">
    <location>
        <begin position="379"/>
        <end position="404"/>
    </location>
</feature>
<dbReference type="Pfam" id="PF13520">
    <property type="entry name" value="AA_permease_2"/>
    <property type="match status" value="1"/>
</dbReference>
<evidence type="ECO:0000256" key="7">
    <source>
        <dbReference type="SAM" id="Phobius"/>
    </source>
</evidence>
<evidence type="ECO:0008006" key="10">
    <source>
        <dbReference type="Google" id="ProtNLM"/>
    </source>
</evidence>
<feature type="transmembrane region" description="Helical" evidence="7">
    <location>
        <begin position="166"/>
        <end position="190"/>
    </location>
</feature>
<feature type="transmembrane region" description="Helical" evidence="7">
    <location>
        <begin position="133"/>
        <end position="154"/>
    </location>
</feature>
<dbReference type="PATRIC" id="fig|33881.3.peg.3590"/>
<accession>A0A175RH93</accession>
<feature type="transmembrane region" description="Helical" evidence="7">
    <location>
        <begin position="304"/>
        <end position="329"/>
    </location>
</feature>
<evidence type="ECO:0000256" key="4">
    <source>
        <dbReference type="ARBA" id="ARBA00022989"/>
    </source>
</evidence>
<keyword evidence="2" id="KW-1003">Cell membrane</keyword>
<dbReference type="AlphaFoldDB" id="A0A175RH93"/>
<proteinExistence type="predicted"/>
<keyword evidence="4 7" id="KW-1133">Transmembrane helix</keyword>
<dbReference type="PANTHER" id="PTHR42770:SF7">
    <property type="entry name" value="MEMBRANE PROTEIN"/>
    <property type="match status" value="1"/>
</dbReference>
<dbReference type="STRING" id="33881.NS184_15255"/>
<name>A0A175RH93_9MICO</name>
<dbReference type="GO" id="GO:0005886">
    <property type="term" value="C:plasma membrane"/>
    <property type="evidence" value="ECO:0007669"/>
    <property type="project" value="UniProtKB-SubCell"/>
</dbReference>
<dbReference type="InterPro" id="IPR050367">
    <property type="entry name" value="APC_superfamily"/>
</dbReference>
<dbReference type="PANTHER" id="PTHR42770">
    <property type="entry name" value="AMINO ACID TRANSPORTER-RELATED"/>
    <property type="match status" value="1"/>
</dbReference>
<feature type="transmembrane region" description="Helical" evidence="7">
    <location>
        <begin position="210"/>
        <end position="229"/>
    </location>
</feature>
<keyword evidence="5 7" id="KW-0472">Membrane</keyword>
<evidence type="ECO:0000256" key="1">
    <source>
        <dbReference type="ARBA" id="ARBA00004651"/>
    </source>
</evidence>
<evidence type="ECO:0000313" key="9">
    <source>
        <dbReference type="Proteomes" id="UP000078252"/>
    </source>
</evidence>